<feature type="domain" description="Protein kinase" evidence="5">
    <location>
        <begin position="1745"/>
        <end position="2016"/>
    </location>
</feature>
<dbReference type="Pfam" id="PF07714">
    <property type="entry name" value="PK_Tyr_Ser-Thr"/>
    <property type="match status" value="1"/>
</dbReference>
<dbReference type="InterPro" id="IPR000719">
    <property type="entry name" value="Prot_kinase_dom"/>
</dbReference>
<feature type="coiled-coil region" evidence="3">
    <location>
        <begin position="311"/>
        <end position="387"/>
    </location>
</feature>
<dbReference type="InterPro" id="IPR011009">
    <property type="entry name" value="Kinase-like_dom_sf"/>
</dbReference>
<feature type="coiled-coil region" evidence="3">
    <location>
        <begin position="1366"/>
        <end position="1442"/>
    </location>
</feature>
<evidence type="ECO:0000256" key="1">
    <source>
        <dbReference type="ARBA" id="ARBA00022786"/>
    </source>
</evidence>
<feature type="coiled-coil region" evidence="3">
    <location>
        <begin position="413"/>
        <end position="538"/>
    </location>
</feature>
<dbReference type="InterPro" id="IPR001245">
    <property type="entry name" value="Ser-Thr/Tyr_kinase_cat_dom"/>
</dbReference>
<feature type="region of interest" description="Disordered" evidence="4">
    <location>
        <begin position="696"/>
        <end position="731"/>
    </location>
</feature>
<feature type="region of interest" description="Disordered" evidence="4">
    <location>
        <begin position="1"/>
        <end position="35"/>
    </location>
</feature>
<feature type="coiled-coil region" evidence="3">
    <location>
        <begin position="1216"/>
        <end position="1250"/>
    </location>
</feature>
<dbReference type="PROSITE" id="PS00107">
    <property type="entry name" value="PROTEIN_KINASE_ATP"/>
    <property type="match status" value="1"/>
</dbReference>
<reference evidence="6 7" key="1">
    <citation type="journal article" date="2018" name="Cell">
        <title>The Chara Genome: Secondary Complexity and Implications for Plant Terrestrialization.</title>
        <authorList>
            <person name="Nishiyama T."/>
            <person name="Sakayama H."/>
            <person name="Vries J.D."/>
            <person name="Buschmann H."/>
            <person name="Saint-Marcoux D."/>
            <person name="Ullrich K.K."/>
            <person name="Haas F.B."/>
            <person name="Vanderstraeten L."/>
            <person name="Becker D."/>
            <person name="Lang D."/>
            <person name="Vosolsobe S."/>
            <person name="Rombauts S."/>
            <person name="Wilhelmsson P.K.I."/>
            <person name="Janitza P."/>
            <person name="Kern R."/>
            <person name="Heyl A."/>
            <person name="Rumpler F."/>
            <person name="Villalobos L.I.A.C."/>
            <person name="Clay J.M."/>
            <person name="Skokan R."/>
            <person name="Toyoda A."/>
            <person name="Suzuki Y."/>
            <person name="Kagoshima H."/>
            <person name="Schijlen E."/>
            <person name="Tajeshwar N."/>
            <person name="Catarino B."/>
            <person name="Hetherington A.J."/>
            <person name="Saltykova A."/>
            <person name="Bonnot C."/>
            <person name="Breuninger H."/>
            <person name="Symeonidi A."/>
            <person name="Radhakrishnan G.V."/>
            <person name="Van Nieuwerburgh F."/>
            <person name="Deforce D."/>
            <person name="Chang C."/>
            <person name="Karol K.G."/>
            <person name="Hedrich R."/>
            <person name="Ulvskov P."/>
            <person name="Glockner G."/>
            <person name="Delwiche C.F."/>
            <person name="Petrasek J."/>
            <person name="Van de Peer Y."/>
            <person name="Friml J."/>
            <person name="Beilby M."/>
            <person name="Dolan L."/>
            <person name="Kohara Y."/>
            <person name="Sugano S."/>
            <person name="Fujiyama A."/>
            <person name="Delaux P.-M."/>
            <person name="Quint M."/>
            <person name="TheiBen G."/>
            <person name="Hagemann M."/>
            <person name="Harholt J."/>
            <person name="Dunand C."/>
            <person name="Zachgo S."/>
            <person name="Langdale J."/>
            <person name="Maumus F."/>
            <person name="Straeten D.V.D."/>
            <person name="Gould S.B."/>
            <person name="Rensing S.A."/>
        </authorList>
    </citation>
    <scope>NUCLEOTIDE SEQUENCE [LARGE SCALE GENOMIC DNA]</scope>
    <source>
        <strain evidence="6 7">S276</strain>
    </source>
</reference>
<keyword evidence="1" id="KW-0833">Ubl conjugation pathway</keyword>
<evidence type="ECO:0000256" key="3">
    <source>
        <dbReference type="SAM" id="Coils"/>
    </source>
</evidence>
<accession>A0A388M6D7</accession>
<feature type="binding site" evidence="2">
    <location>
        <position position="1773"/>
    </location>
    <ligand>
        <name>ATP</name>
        <dbReference type="ChEBI" id="CHEBI:30616"/>
    </ligand>
</feature>
<dbReference type="Proteomes" id="UP000265515">
    <property type="component" value="Unassembled WGS sequence"/>
</dbReference>
<feature type="coiled-coil region" evidence="3">
    <location>
        <begin position="1591"/>
        <end position="1625"/>
    </location>
</feature>
<keyword evidence="7" id="KW-1185">Reference proteome</keyword>
<organism evidence="6 7">
    <name type="scientific">Chara braunii</name>
    <name type="common">Braun's stonewort</name>
    <dbReference type="NCBI Taxonomy" id="69332"/>
    <lineage>
        <taxon>Eukaryota</taxon>
        <taxon>Viridiplantae</taxon>
        <taxon>Streptophyta</taxon>
        <taxon>Charophyceae</taxon>
        <taxon>Charales</taxon>
        <taxon>Characeae</taxon>
        <taxon>Chara</taxon>
    </lineage>
</organism>
<dbReference type="Gene3D" id="1.10.510.10">
    <property type="entry name" value="Transferase(Phosphotransferase) domain 1"/>
    <property type="match status" value="1"/>
</dbReference>
<feature type="region of interest" description="Disordered" evidence="4">
    <location>
        <begin position="1261"/>
        <end position="1312"/>
    </location>
</feature>
<evidence type="ECO:0000256" key="2">
    <source>
        <dbReference type="PROSITE-ProRule" id="PRU10141"/>
    </source>
</evidence>
<dbReference type="InterPro" id="IPR017441">
    <property type="entry name" value="Protein_kinase_ATP_BS"/>
</dbReference>
<feature type="coiled-coil region" evidence="3">
    <location>
        <begin position="216"/>
        <end position="285"/>
    </location>
</feature>
<sequence length="2031" mass="226795">MASNKDRYPGGGSDYSWPRFTNSSIREEDNHPSQNRVLEMSSDSAYVTEVDMESAVDIVTQIDLLRDELDQERRQRKKLWEQLEEAVHKLMKTEADNVTLRRRLNKEIQVRYTIEKAKKDLEGMLEVAQGMMEEEKRCSDLNRVRLAALQSKLESETELRTRMQSKIGAFQRVVSRNETDLASSKLALTVVKKLDEDRESQLAIIRGQLQIEAYERAQVEERAEEFERLSKDLTSQLASTQAEKQRAEKSVADVRGQLQRELQERQTLEALLEESREVAKTFETELTAVRLSSTEERSLCRQSLAEANSQMQLEIQKRIQMKRQVEELERRVEETEMELATTKMSLESEKGRVADQEAEIKAARVKNTHLEKRRAEAEGIANDLELQLSSVMSVLVGERKKVEDSEAEAGLRLDSEIGEKNRLETELWELERRARDLEASLASTRSDLAAERMAAADTGSTLSAAIQAKARLEARLEAFSRMAKDFDVELSSTRLALQAEKEHAAEIAEKLQLEAQQRILAEARVEELEAVTKQWQEQSASDSPKSSVVVAQADAVVCGSRGVGLEVERHTLPETNLETFREAAANSQVVDSALPISAAALADEMKWDAQPDKRVEEEFEQMVESLRRRWAVVIMELPLEAVKKMVLDGLRVIEGGARLELKTSRRRLELKTKVEELERMKRGLETELSSVELELAAEKDNEAESEGQTAVEAEEREGPKTPAEDSEVLLSQTEEMVEMVETVSFTRRLRREAERKATDSDGGLANRSQPVQAEQLESERAIQASTEVLVRMDRNVGIATASSGSLLFPTESESVTDAASDPLIEKRKEEEEVQQGAGILEVPSITAGQISTLRSGIRLVGAGLQGKLVEVRGTGLKDTAEAGGEHVPAPLPAQIVLHRLQSAEDTNLTAEVAAKLGLEIVGDDAHMTRVEEPERLAGDQPEEWVRAGSADDKVNMDHGLTDLESQAEVKSLTCTRTCLVKRAEDIGRKIRSLDAELTFTRLEVLLAFVEGVVAADNGQVEMGGGLDMDSAAAERGLPTGIVVHESRHDEHLDVELAASSTSALTEETECATETASKLRLQIQRDTTHLKKRLGEFSEGGAKVCADNGLVETSGVHQLDLVSDRSRIDNMQTELGEESTPVRSSFVEQKEMAMENHGHRQSYQMAQQSERDAQRVVRGESDVEMEKKMKEKVEDDGLVVMTGALVNDEAGGKNGKKMKEKKRVEELERRNDELQRELVVARSALEAEKEVVAAEITAKLAASQMPPQKDQMESSRADVDPESVCSESSAEQSEMDTMTRRPTSSTGSKETTAGRELPVVEARARIYLEKRVEELEGIANGLESKLRITRLALTAEKELAGEIGGKLIREIEQKWELETRVEELQRATERLEKELTSTRLSLVTEKEHAAEIGRERRHEVERNDELEERVKESKAAAEVLEKQLSAMSSAWEEDKKAAASRFTRAEGQLAMEVLRRGQLDNRVKVYERLTRDLETELTSARLMLIEEKESTAEMRRKLSTEVERRTELERRLVDVEQTAKDLETDFASARQQLKANRKAADNMFAEISGRLNMETDRTTELEARLEVYDRTMQEVEVTLARTRMALQQAEEENSTLEEGKVALRHHSMEEWESNESSADRQSVHALDKAVMKKAIKATIGDLESALVSVRLKLEGDKQSGHEKRKSRVSMLRRRVQERIQWEISSGKGITGDNLTTLRAVSGHLSGGNRVLPDFPAQLIRAATDNFDPSNKIGEGRFSALYTAELGGEFVVVKKLVIGNADRGRFRAQCESLSELYHPCLMELIGICSEECCLLTEYAAAGSLADRLSCKGGSVPINWETRLRIAADVANALSFLHSQEPNPIIHNRVRPANILLGAGYSCKITAVGIEKIASECAREFSPEEGARRRRLNGFRAHSTLEYMDPALLQAGCPRTPTCDIYSFGLVLLELLTGKRPTESVSTVESALEEDDNKLQNVLDKSAGDWNLALAYQVAQLAMNCIKGSDYRPDFPTVIYPFMAKVSRVSSQPGMASH</sequence>
<proteinExistence type="predicted"/>
<gene>
    <name evidence="6" type="ORF">CBR_g50136</name>
</gene>
<keyword evidence="2" id="KW-0547">Nucleotide-binding</keyword>
<dbReference type="Gramene" id="GBG90043">
    <property type="protein sequence ID" value="GBG90043"/>
    <property type="gene ID" value="CBR_g50136"/>
</dbReference>
<dbReference type="STRING" id="69332.A0A388M6D7"/>
<dbReference type="Gene3D" id="3.30.200.20">
    <property type="entry name" value="Phosphorylase Kinase, domain 1"/>
    <property type="match status" value="1"/>
</dbReference>
<comment type="caution">
    <text evidence="6">The sequence shown here is derived from an EMBL/GenBank/DDBJ whole genome shotgun (WGS) entry which is preliminary data.</text>
</comment>
<evidence type="ECO:0000313" key="7">
    <source>
        <dbReference type="Proteomes" id="UP000265515"/>
    </source>
</evidence>
<feature type="region of interest" description="Disordered" evidence="4">
    <location>
        <begin position="752"/>
        <end position="779"/>
    </location>
</feature>
<feature type="compositionally biased region" description="Polar residues" evidence="4">
    <location>
        <begin position="1284"/>
        <end position="1310"/>
    </location>
</feature>
<evidence type="ECO:0000259" key="5">
    <source>
        <dbReference type="PROSITE" id="PS50011"/>
    </source>
</evidence>
<keyword evidence="2" id="KW-0067">ATP-binding</keyword>
<feature type="coiled-coil region" evidence="3">
    <location>
        <begin position="1517"/>
        <end position="1558"/>
    </location>
</feature>
<keyword evidence="3" id="KW-0175">Coiled coil</keyword>
<dbReference type="PANTHER" id="PTHR45647">
    <property type="entry name" value="OS02G0152300 PROTEIN"/>
    <property type="match status" value="1"/>
</dbReference>
<feature type="coiled-coil region" evidence="3">
    <location>
        <begin position="55"/>
        <end position="166"/>
    </location>
</feature>
<evidence type="ECO:0000313" key="6">
    <source>
        <dbReference type="EMBL" id="GBG90043.1"/>
    </source>
</evidence>
<name>A0A388M6D7_CHABU</name>
<feature type="compositionally biased region" description="Basic and acidic residues" evidence="4">
    <location>
        <begin position="1269"/>
        <end position="1278"/>
    </location>
</feature>
<dbReference type="GO" id="GO:0005524">
    <property type="term" value="F:ATP binding"/>
    <property type="evidence" value="ECO:0007669"/>
    <property type="project" value="UniProtKB-UniRule"/>
</dbReference>
<dbReference type="GO" id="GO:0004672">
    <property type="term" value="F:protein kinase activity"/>
    <property type="evidence" value="ECO:0007669"/>
    <property type="project" value="InterPro"/>
</dbReference>
<dbReference type="SUPFAM" id="SSF56112">
    <property type="entry name" value="Protein kinase-like (PK-like)"/>
    <property type="match status" value="1"/>
</dbReference>
<dbReference type="PANTHER" id="PTHR45647:SF139">
    <property type="entry name" value="OS02G0152300 PROTEIN"/>
    <property type="match status" value="1"/>
</dbReference>
<dbReference type="InterPro" id="IPR051348">
    <property type="entry name" value="U-box_ubiquitin_ligases"/>
</dbReference>
<dbReference type="EMBL" id="BFEA01000781">
    <property type="protein sequence ID" value="GBG90043.1"/>
    <property type="molecule type" value="Genomic_DNA"/>
</dbReference>
<protein>
    <recommendedName>
        <fullName evidence="5">Protein kinase domain-containing protein</fullName>
    </recommendedName>
</protein>
<evidence type="ECO:0000256" key="4">
    <source>
        <dbReference type="SAM" id="MobiDB-lite"/>
    </source>
</evidence>
<dbReference type="PROSITE" id="PS50011">
    <property type="entry name" value="PROTEIN_KINASE_DOM"/>
    <property type="match status" value="1"/>
</dbReference>